<dbReference type="AlphaFoldDB" id="A0A7J3ZM63"/>
<accession>A0A7J3ZM63</accession>
<gene>
    <name evidence="3" type="ORF">ENM78_06050</name>
</gene>
<dbReference type="Gene3D" id="2.30.170.20">
    <property type="entry name" value="Ribosomal protein L24e"/>
    <property type="match status" value="1"/>
</dbReference>
<comment type="caution">
    <text evidence="3">The sequence shown here is derived from an EMBL/GenBank/DDBJ whole genome shotgun (WGS) entry which is preliminary data.</text>
</comment>
<evidence type="ECO:0000256" key="1">
    <source>
        <dbReference type="ARBA" id="ARBA00005647"/>
    </source>
</evidence>
<evidence type="ECO:0000259" key="2">
    <source>
        <dbReference type="Pfam" id="PF01246"/>
    </source>
</evidence>
<protein>
    <recommendedName>
        <fullName evidence="2">Large ribosomal subunit protein eL24-related N-terminal domain-containing protein</fullName>
    </recommendedName>
</protein>
<reference evidence="3" key="1">
    <citation type="journal article" date="2020" name="mSystems">
        <title>Genome- and Community-Level Interaction Insights into Carbon Utilization and Element Cycling Functions of Hydrothermarchaeota in Hydrothermal Sediment.</title>
        <authorList>
            <person name="Zhou Z."/>
            <person name="Liu Y."/>
            <person name="Xu W."/>
            <person name="Pan J."/>
            <person name="Luo Z.H."/>
            <person name="Li M."/>
        </authorList>
    </citation>
    <scope>NUCLEOTIDE SEQUENCE [LARGE SCALE GENOMIC DNA]</scope>
    <source>
        <strain evidence="3">SpSt-1116</strain>
    </source>
</reference>
<sequence>MMYVKNDGSVLWFCSSKCYKNMMILKRNPRELKWTLSGHQKTG</sequence>
<proteinExistence type="inferred from homology"/>
<comment type="similarity">
    <text evidence="1">Belongs to the eukaryotic ribosomal protein eL24 family.</text>
</comment>
<dbReference type="SUPFAM" id="SSF57716">
    <property type="entry name" value="Glucocorticoid receptor-like (DNA-binding domain)"/>
    <property type="match status" value="1"/>
</dbReference>
<dbReference type="EMBL" id="DRZC01000079">
    <property type="protein sequence ID" value="HHQ80992.1"/>
    <property type="molecule type" value="Genomic_DNA"/>
</dbReference>
<dbReference type="InterPro" id="IPR000988">
    <property type="entry name" value="Ribosomal_eL24-rel_N"/>
</dbReference>
<evidence type="ECO:0000313" key="3">
    <source>
        <dbReference type="EMBL" id="HHQ80992.1"/>
    </source>
</evidence>
<dbReference type="Pfam" id="PF01246">
    <property type="entry name" value="Ribosomal_L24e"/>
    <property type="match status" value="1"/>
</dbReference>
<feature type="domain" description="Large ribosomal subunit protein eL24-related N-terminal" evidence="2">
    <location>
        <begin position="1"/>
        <end position="41"/>
    </location>
</feature>
<name>A0A7J3ZM63_9CREN</name>
<organism evidence="3">
    <name type="scientific">Fervidicoccus fontis</name>
    <dbReference type="NCBI Taxonomy" id="683846"/>
    <lineage>
        <taxon>Archaea</taxon>
        <taxon>Thermoproteota</taxon>
        <taxon>Thermoprotei</taxon>
        <taxon>Fervidicoccales</taxon>
        <taxon>Fervidicoccaceae</taxon>
        <taxon>Fervidicoccus</taxon>
    </lineage>
</organism>
<dbReference type="InterPro" id="IPR038630">
    <property type="entry name" value="L24e/L24_sf"/>
</dbReference>